<accession>I3VXY6</accession>
<evidence type="ECO:0000256" key="5">
    <source>
        <dbReference type="SAM" id="Phobius"/>
    </source>
</evidence>
<dbReference type="RefSeq" id="WP_014759217.1">
    <property type="nucleotide sequence ID" value="NC_017992.1"/>
</dbReference>
<protein>
    <submittedName>
        <fullName evidence="6">Sporulation protein YtaF</fullName>
    </submittedName>
</protein>
<feature type="transmembrane region" description="Helical" evidence="5">
    <location>
        <begin position="33"/>
        <end position="57"/>
    </location>
</feature>
<evidence type="ECO:0000313" key="6">
    <source>
        <dbReference type="EMBL" id="AFK87381.1"/>
    </source>
</evidence>
<reference evidence="6 7" key="1">
    <citation type="journal article" date="2014" name="Appl. Environ. Microbiol.">
        <title>Profile of Secreted Hydrolases, Associated Proteins, and SlpA in Thermoanaerobacterium saccharolyticum during the Degradation of Hemicellulose.</title>
        <authorList>
            <person name="Currie D.H."/>
            <person name="Guss A.M."/>
            <person name="Herring C.D."/>
            <person name="Giannone R.J."/>
            <person name="Johnson C.M."/>
            <person name="Lankford P.K."/>
            <person name="Brown S.D."/>
            <person name="Hettich R.L."/>
            <person name="Lynd L.R."/>
        </authorList>
    </citation>
    <scope>NUCLEOTIDE SEQUENCE [LARGE SCALE GENOMIC DNA]</scope>
    <source>
        <strain evidence="7">DSM 8691 / JW/SL-YS485</strain>
    </source>
</reference>
<feature type="transmembrane region" description="Helical" evidence="5">
    <location>
        <begin position="63"/>
        <end position="83"/>
    </location>
</feature>
<dbReference type="eggNOG" id="COG1971">
    <property type="taxonomic scope" value="Bacteria"/>
</dbReference>
<dbReference type="EMBL" id="CP003184">
    <property type="protein sequence ID" value="AFK87381.1"/>
    <property type="molecule type" value="Genomic_DNA"/>
</dbReference>
<keyword evidence="7" id="KW-1185">Reference proteome</keyword>
<dbReference type="PANTHER" id="PTHR35529:SF2">
    <property type="entry name" value="SPORULATION PROTEIN YTAF-RELATED"/>
    <property type="match status" value="1"/>
</dbReference>
<keyword evidence="2 5" id="KW-0812">Transmembrane</keyword>
<evidence type="ECO:0000256" key="3">
    <source>
        <dbReference type="ARBA" id="ARBA00022989"/>
    </source>
</evidence>
<feature type="transmembrane region" description="Helical" evidence="5">
    <location>
        <begin position="6"/>
        <end position="26"/>
    </location>
</feature>
<feature type="transmembrane region" description="Helical" evidence="5">
    <location>
        <begin position="148"/>
        <end position="168"/>
    </location>
</feature>
<dbReference type="PATRIC" id="fig|1094508.3.peg.2412"/>
<organism evidence="6 7">
    <name type="scientific">Thermoanaerobacterium saccharolyticum (strain DSM 8691 / JW/SL-YS485)</name>
    <dbReference type="NCBI Taxonomy" id="1094508"/>
    <lineage>
        <taxon>Bacteria</taxon>
        <taxon>Bacillati</taxon>
        <taxon>Bacillota</taxon>
        <taxon>Clostridia</taxon>
        <taxon>Thermoanaerobacterales</taxon>
        <taxon>Thermoanaerobacteraceae</taxon>
        <taxon>Thermoanaerobacterium</taxon>
    </lineage>
</organism>
<keyword evidence="1" id="KW-1003">Cell membrane</keyword>
<name>I3VXY6_THESW</name>
<evidence type="ECO:0000256" key="4">
    <source>
        <dbReference type="ARBA" id="ARBA00023136"/>
    </source>
</evidence>
<dbReference type="InterPro" id="IPR003810">
    <property type="entry name" value="Mntp/YtaF"/>
</dbReference>
<proteinExistence type="predicted"/>
<keyword evidence="4 5" id="KW-0472">Membrane</keyword>
<dbReference type="Pfam" id="PF02659">
    <property type="entry name" value="Mntp"/>
    <property type="match status" value="1"/>
</dbReference>
<dbReference type="KEGG" id="tsh:Tsac_2379"/>
<evidence type="ECO:0000256" key="2">
    <source>
        <dbReference type="ARBA" id="ARBA00022692"/>
    </source>
</evidence>
<dbReference type="Proteomes" id="UP000006178">
    <property type="component" value="Chromosome"/>
</dbReference>
<dbReference type="NCBIfam" id="TIGR02840">
    <property type="entry name" value="spore_YtaF"/>
    <property type="match status" value="1"/>
</dbReference>
<gene>
    <name evidence="6" type="ordered locus">Tsac_2379</name>
</gene>
<dbReference type="PANTHER" id="PTHR35529">
    <property type="entry name" value="MANGANESE EFFLUX PUMP MNTP-RELATED"/>
    <property type="match status" value="1"/>
</dbReference>
<dbReference type="InterPro" id="IPR014205">
    <property type="entry name" value="Spore_YtaF"/>
</dbReference>
<feature type="transmembrane region" description="Helical" evidence="5">
    <location>
        <begin position="123"/>
        <end position="142"/>
    </location>
</feature>
<sequence>MHVISSLLFSISANIDNFTVAIAYGIKKIKIGILSNLLIALVSGIGTFLSMSIGLLINKFLPSNISNIVGSLILIMLGLWFILDYYKKRKTNTFDFKNNYEILINSKIADKDNSKYIDIKESIILAFALTINNLGLGIGASITGLNIYFTTLLTIIFSLLSILFGYMLGNTYLAKTFGSYAPLVSGILIVFLGVYEIFI</sequence>
<dbReference type="STRING" id="1094508.Tsac_2379"/>
<feature type="transmembrane region" description="Helical" evidence="5">
    <location>
        <begin position="180"/>
        <end position="198"/>
    </location>
</feature>
<dbReference type="AlphaFoldDB" id="I3VXY6"/>
<dbReference type="BioCyc" id="TSAC1094508:GLMA-2411-MONOMER"/>
<keyword evidence="3 5" id="KW-1133">Transmembrane helix</keyword>
<evidence type="ECO:0000313" key="7">
    <source>
        <dbReference type="Proteomes" id="UP000006178"/>
    </source>
</evidence>
<evidence type="ECO:0000256" key="1">
    <source>
        <dbReference type="ARBA" id="ARBA00022475"/>
    </source>
</evidence>